<keyword evidence="2" id="KW-1185">Reference proteome</keyword>
<gene>
    <name evidence="1" type="ORF">BCF44_109346</name>
</gene>
<name>A0A3E0HF55_9PSEU</name>
<organism evidence="1 2">
    <name type="scientific">Kutzneria buriramensis</name>
    <dbReference type="NCBI Taxonomy" id="1045776"/>
    <lineage>
        <taxon>Bacteria</taxon>
        <taxon>Bacillati</taxon>
        <taxon>Actinomycetota</taxon>
        <taxon>Actinomycetes</taxon>
        <taxon>Pseudonocardiales</taxon>
        <taxon>Pseudonocardiaceae</taxon>
        <taxon>Kutzneria</taxon>
    </lineage>
</organism>
<dbReference type="EMBL" id="QUNO01000009">
    <property type="protein sequence ID" value="REH43803.1"/>
    <property type="molecule type" value="Genomic_DNA"/>
</dbReference>
<comment type="caution">
    <text evidence="1">The sequence shown here is derived from an EMBL/GenBank/DDBJ whole genome shotgun (WGS) entry which is preliminary data.</text>
</comment>
<evidence type="ECO:0000313" key="1">
    <source>
        <dbReference type="EMBL" id="REH43803.1"/>
    </source>
</evidence>
<dbReference type="Proteomes" id="UP000256269">
    <property type="component" value="Unassembled WGS sequence"/>
</dbReference>
<proteinExistence type="predicted"/>
<evidence type="ECO:0000313" key="2">
    <source>
        <dbReference type="Proteomes" id="UP000256269"/>
    </source>
</evidence>
<sequence>MTERNRVTPTGEIEAFPLRGAWTGNRGIIHAGREIVRFHASDLWITCALEFRGRWREQWLPNRWTHLYFHDEAVSFAAGHRPCGECRHGSYTAYRDAWAEAAGNRPSAKEMNHQLHGERIIRGTHTRRHHRMRWNDLPTGTFVHKDGNPMLVLGDELVLWTRQGYQNRTKAPKQGTATVITPPSTVTVLKAGYPVQLDPKLR</sequence>
<dbReference type="RefSeq" id="WP_116177221.1">
    <property type="nucleotide sequence ID" value="NZ_CP144375.1"/>
</dbReference>
<protein>
    <submittedName>
        <fullName evidence="1">Uncharacterized protein</fullName>
    </submittedName>
</protein>
<reference evidence="1 2" key="1">
    <citation type="submission" date="2018-08" db="EMBL/GenBank/DDBJ databases">
        <title>Genomic Encyclopedia of Archaeal and Bacterial Type Strains, Phase II (KMG-II): from individual species to whole genera.</title>
        <authorList>
            <person name="Goeker M."/>
        </authorList>
    </citation>
    <scope>NUCLEOTIDE SEQUENCE [LARGE SCALE GENOMIC DNA]</scope>
    <source>
        <strain evidence="1 2">DSM 45791</strain>
    </source>
</reference>
<accession>A0A3E0HF55</accession>
<dbReference type="AlphaFoldDB" id="A0A3E0HF55"/>
<dbReference type="OrthoDB" id="894286at2"/>